<keyword evidence="1" id="KW-1133">Transmembrane helix</keyword>
<evidence type="ECO:0008006" key="4">
    <source>
        <dbReference type="Google" id="ProtNLM"/>
    </source>
</evidence>
<dbReference type="KEGG" id="paqt:E8L99_07090"/>
<organism evidence="2 3">
    <name type="scientific">Phreatobacter aquaticus</name>
    <dbReference type="NCBI Taxonomy" id="2570229"/>
    <lineage>
        <taxon>Bacteria</taxon>
        <taxon>Pseudomonadati</taxon>
        <taxon>Pseudomonadota</taxon>
        <taxon>Alphaproteobacteria</taxon>
        <taxon>Hyphomicrobiales</taxon>
        <taxon>Phreatobacteraceae</taxon>
        <taxon>Phreatobacter</taxon>
    </lineage>
</organism>
<feature type="transmembrane region" description="Helical" evidence="1">
    <location>
        <begin position="7"/>
        <end position="28"/>
    </location>
</feature>
<evidence type="ECO:0000313" key="3">
    <source>
        <dbReference type="Proteomes" id="UP000298588"/>
    </source>
</evidence>
<evidence type="ECO:0000256" key="1">
    <source>
        <dbReference type="SAM" id="Phobius"/>
    </source>
</evidence>
<dbReference type="EMBL" id="CP039865">
    <property type="protein sequence ID" value="QCK88676.1"/>
    <property type="molecule type" value="Genomic_DNA"/>
</dbReference>
<keyword evidence="1" id="KW-0812">Transmembrane</keyword>
<dbReference type="Proteomes" id="UP000298588">
    <property type="component" value="Chromosome"/>
</dbReference>
<feature type="transmembrane region" description="Helical" evidence="1">
    <location>
        <begin position="40"/>
        <end position="60"/>
    </location>
</feature>
<name>A0A4D7QT57_9HYPH</name>
<gene>
    <name evidence="2" type="ORF">E8L99_07090</name>
</gene>
<evidence type="ECO:0000313" key="2">
    <source>
        <dbReference type="EMBL" id="QCK88676.1"/>
    </source>
</evidence>
<reference evidence="2 3" key="1">
    <citation type="submission" date="2019-04" db="EMBL/GenBank/DDBJ databases">
        <title>Phreatobacter aquaticus sp. nov.</title>
        <authorList>
            <person name="Choi A."/>
            <person name="Baek K."/>
        </authorList>
    </citation>
    <scope>NUCLEOTIDE SEQUENCE [LARGE SCALE GENOMIC DNA]</scope>
    <source>
        <strain evidence="2 3">NMCR1094</strain>
    </source>
</reference>
<proteinExistence type="predicted"/>
<protein>
    <recommendedName>
        <fullName evidence="4">DUF2798 domain-containing protein</fullName>
    </recommendedName>
</protein>
<accession>A0A4D7QT57</accession>
<dbReference type="AlphaFoldDB" id="A0A4D7QT57"/>
<keyword evidence="3" id="KW-1185">Reference proteome</keyword>
<dbReference type="OrthoDB" id="7889159at2"/>
<sequence>MTTNLRIAILIFMMTQGVLFGIGAVTILSMPYLSERAWELFPWMVAASFVIAAPIAWLIAPMLRARYEMRSRAPSI</sequence>
<keyword evidence="1" id="KW-0472">Membrane</keyword>